<dbReference type="Proteomes" id="UP000515788">
    <property type="component" value="Chromosome 1"/>
</dbReference>
<dbReference type="OrthoDB" id="4033961at2759"/>
<accession>A0A7G3ZB16</accession>
<sequence length="227" mass="25095">MIVSSLMYLISVIVPLLVTVETLTMVCRSSGASASAVDTLVLQLKYWCLYAILFGAVPASLSRAVLATVPLAGLALLAAATAVTAELLRDFTRFAQSQDTRFMFLFNKLSDSNVSWWQWFNYAGAYDENNTARLFVFGQFTQFCVSLANRLPVARTRLLESSFDALQQWLVAFAQVAGRHWKARMRHVADRSGSGRASCKSSSPGSSKYAEGYDLLEDFLEDTKKGQ</sequence>
<dbReference type="GeneID" id="59323799"/>
<feature type="transmembrane region" description="Helical" evidence="1">
    <location>
        <begin position="6"/>
        <end position="27"/>
    </location>
</feature>
<evidence type="ECO:0000313" key="2">
    <source>
        <dbReference type="EMBL" id="QLL30702.1"/>
    </source>
</evidence>
<feature type="transmembrane region" description="Helical" evidence="1">
    <location>
        <begin position="39"/>
        <end position="59"/>
    </location>
</feature>
<keyword evidence="1" id="KW-0472">Membrane</keyword>
<dbReference type="KEGG" id="tgb:HG536_0A05170"/>
<proteinExistence type="predicted"/>
<keyword evidence="3" id="KW-1185">Reference proteome</keyword>
<evidence type="ECO:0000313" key="3">
    <source>
        <dbReference type="Proteomes" id="UP000515788"/>
    </source>
</evidence>
<keyword evidence="1" id="KW-0812">Transmembrane</keyword>
<name>A0A7G3ZB16_9SACH</name>
<organism evidence="2 3">
    <name type="scientific">Torulaspora globosa</name>
    <dbReference type="NCBI Taxonomy" id="48254"/>
    <lineage>
        <taxon>Eukaryota</taxon>
        <taxon>Fungi</taxon>
        <taxon>Dikarya</taxon>
        <taxon>Ascomycota</taxon>
        <taxon>Saccharomycotina</taxon>
        <taxon>Saccharomycetes</taxon>
        <taxon>Saccharomycetales</taxon>
        <taxon>Saccharomycetaceae</taxon>
        <taxon>Torulaspora</taxon>
    </lineage>
</organism>
<dbReference type="EMBL" id="CP059246">
    <property type="protein sequence ID" value="QLL30702.1"/>
    <property type="molecule type" value="Genomic_DNA"/>
</dbReference>
<reference evidence="2 3" key="1">
    <citation type="submission" date="2020-06" db="EMBL/GenBank/DDBJ databases">
        <title>The yeast mating-type switching endonuclease HO is a domesticated member of an unorthodox homing genetic element family.</title>
        <authorList>
            <person name="Coughlan A.Y."/>
            <person name="Lombardi L."/>
            <person name="Braun-Galleani S."/>
            <person name="Martos A.R."/>
            <person name="Galeote V."/>
            <person name="Bigey F."/>
            <person name="Dequin S."/>
            <person name="Byrne K.P."/>
            <person name="Wolfe K.H."/>
        </authorList>
    </citation>
    <scope>NUCLEOTIDE SEQUENCE [LARGE SCALE GENOMIC DNA]</scope>
    <source>
        <strain evidence="2 3">CBS764</strain>
    </source>
</reference>
<feature type="transmembrane region" description="Helical" evidence="1">
    <location>
        <begin position="65"/>
        <end position="88"/>
    </location>
</feature>
<dbReference type="RefSeq" id="XP_037137377.1">
    <property type="nucleotide sequence ID" value="XM_037281482.1"/>
</dbReference>
<dbReference type="AlphaFoldDB" id="A0A7G3ZB16"/>
<evidence type="ECO:0000256" key="1">
    <source>
        <dbReference type="SAM" id="Phobius"/>
    </source>
</evidence>
<gene>
    <name evidence="2" type="ORF">HG536_0A05170</name>
</gene>
<protein>
    <submittedName>
        <fullName evidence="2">Uncharacterized protein</fullName>
    </submittedName>
</protein>
<keyword evidence="1" id="KW-1133">Transmembrane helix</keyword>